<comment type="caution">
    <text evidence="1">The sequence shown here is derived from an EMBL/GenBank/DDBJ whole genome shotgun (WGS) entry which is preliminary data.</text>
</comment>
<name>A0A8S4RJ32_9NEOP</name>
<dbReference type="AlphaFoldDB" id="A0A8S4RJ32"/>
<dbReference type="Proteomes" id="UP000838756">
    <property type="component" value="Unassembled WGS sequence"/>
</dbReference>
<sequence length="119" mass="13398">MSSALFGQLELSSEAYRNSDITGSIQTTWPRSRDTMLCVLFAKTIQQIKNLQSRWEPLETNGHGPWIVYKRTMFSSGRQSDKVTIMIMRPPIGNLIIACERFVAIVEDQGCRAGLGCNE</sequence>
<dbReference type="EMBL" id="CAKXAJ010025257">
    <property type="protein sequence ID" value="CAH2237310.1"/>
    <property type="molecule type" value="Genomic_DNA"/>
</dbReference>
<accession>A0A8S4RJ32</accession>
<gene>
    <name evidence="1" type="primary">jg15771</name>
    <name evidence="1" type="ORF">PAEG_LOCUS14605</name>
</gene>
<proteinExistence type="predicted"/>
<evidence type="ECO:0000313" key="1">
    <source>
        <dbReference type="EMBL" id="CAH2237310.1"/>
    </source>
</evidence>
<keyword evidence="2" id="KW-1185">Reference proteome</keyword>
<protein>
    <submittedName>
        <fullName evidence="1">Jg15771 protein</fullName>
    </submittedName>
</protein>
<evidence type="ECO:0000313" key="2">
    <source>
        <dbReference type="Proteomes" id="UP000838756"/>
    </source>
</evidence>
<reference evidence="1" key="1">
    <citation type="submission" date="2022-03" db="EMBL/GenBank/DDBJ databases">
        <authorList>
            <person name="Lindestad O."/>
        </authorList>
    </citation>
    <scope>NUCLEOTIDE SEQUENCE</scope>
</reference>
<organism evidence="1 2">
    <name type="scientific">Pararge aegeria aegeria</name>
    <dbReference type="NCBI Taxonomy" id="348720"/>
    <lineage>
        <taxon>Eukaryota</taxon>
        <taxon>Metazoa</taxon>
        <taxon>Ecdysozoa</taxon>
        <taxon>Arthropoda</taxon>
        <taxon>Hexapoda</taxon>
        <taxon>Insecta</taxon>
        <taxon>Pterygota</taxon>
        <taxon>Neoptera</taxon>
        <taxon>Endopterygota</taxon>
        <taxon>Lepidoptera</taxon>
        <taxon>Glossata</taxon>
        <taxon>Ditrysia</taxon>
        <taxon>Papilionoidea</taxon>
        <taxon>Nymphalidae</taxon>
        <taxon>Satyrinae</taxon>
        <taxon>Satyrini</taxon>
        <taxon>Parargina</taxon>
        <taxon>Pararge</taxon>
    </lineage>
</organism>